<comment type="caution">
    <text evidence="2">The sequence shown here is derived from an EMBL/GenBank/DDBJ whole genome shotgun (WGS) entry which is preliminary data.</text>
</comment>
<feature type="domain" description="GST N-terminal" evidence="1">
    <location>
        <begin position="22"/>
        <end position="88"/>
    </location>
</feature>
<organism evidence="2 3">
    <name type="scientific">Entomortierella chlamydospora</name>
    <dbReference type="NCBI Taxonomy" id="101097"/>
    <lineage>
        <taxon>Eukaryota</taxon>
        <taxon>Fungi</taxon>
        <taxon>Fungi incertae sedis</taxon>
        <taxon>Mucoromycota</taxon>
        <taxon>Mortierellomycotina</taxon>
        <taxon>Mortierellomycetes</taxon>
        <taxon>Mortierellales</taxon>
        <taxon>Mortierellaceae</taxon>
        <taxon>Entomortierella</taxon>
    </lineage>
</organism>
<proteinExistence type="predicted"/>
<evidence type="ECO:0000313" key="2">
    <source>
        <dbReference type="EMBL" id="KAF9992561.1"/>
    </source>
</evidence>
<name>A0A9P6MD84_9FUNG</name>
<dbReference type="PROSITE" id="PS50404">
    <property type="entry name" value="GST_NTER"/>
    <property type="match status" value="1"/>
</dbReference>
<keyword evidence="3" id="KW-1185">Reference proteome</keyword>
<dbReference type="Gene3D" id="3.40.30.10">
    <property type="entry name" value="Glutaredoxin"/>
    <property type="match status" value="1"/>
</dbReference>
<dbReference type="AlphaFoldDB" id="A0A9P6MD84"/>
<dbReference type="InterPro" id="IPR004045">
    <property type="entry name" value="Glutathione_S-Trfase_N"/>
</dbReference>
<evidence type="ECO:0000259" key="1">
    <source>
        <dbReference type="PROSITE" id="PS50404"/>
    </source>
</evidence>
<dbReference type="EMBL" id="JAAAID010004624">
    <property type="protein sequence ID" value="KAF9992561.1"/>
    <property type="molecule type" value="Genomic_DNA"/>
</dbReference>
<gene>
    <name evidence="2" type="ORF">BGZ80_008505</name>
</gene>
<protein>
    <recommendedName>
        <fullName evidence="1">GST N-terminal domain-containing protein</fullName>
    </recommendedName>
</protein>
<dbReference type="Proteomes" id="UP000703661">
    <property type="component" value="Unassembled WGS sequence"/>
</dbReference>
<accession>A0A9P6MD84</accession>
<feature type="non-terminal residue" evidence="2">
    <location>
        <position position="1"/>
    </location>
</feature>
<reference evidence="2" key="1">
    <citation type="journal article" date="2020" name="Fungal Divers.">
        <title>Resolving the Mortierellaceae phylogeny through synthesis of multi-gene phylogenetics and phylogenomics.</title>
        <authorList>
            <person name="Vandepol N."/>
            <person name="Liber J."/>
            <person name="Desiro A."/>
            <person name="Na H."/>
            <person name="Kennedy M."/>
            <person name="Barry K."/>
            <person name="Grigoriev I.V."/>
            <person name="Miller A.N."/>
            <person name="O'Donnell K."/>
            <person name="Stajich J.E."/>
            <person name="Bonito G."/>
        </authorList>
    </citation>
    <scope>NUCLEOTIDE SEQUENCE</scope>
    <source>
        <strain evidence="2">NRRL 2769</strain>
    </source>
</reference>
<sequence>MLPSVTNTTSKAISDVIKSLKSTYRLLYFDLHGRGEMARILWAYGGVNYLFRESGVVERYLAKKFNLDKNEWGRFQIEQIQSSKERNA</sequence>
<evidence type="ECO:0000313" key="3">
    <source>
        <dbReference type="Proteomes" id="UP000703661"/>
    </source>
</evidence>